<organism evidence="2">
    <name type="scientific">uncultured Caudovirales phage</name>
    <dbReference type="NCBI Taxonomy" id="2100421"/>
    <lineage>
        <taxon>Viruses</taxon>
        <taxon>Duplodnaviria</taxon>
        <taxon>Heunggongvirae</taxon>
        <taxon>Uroviricota</taxon>
        <taxon>Caudoviricetes</taxon>
        <taxon>Peduoviridae</taxon>
        <taxon>Maltschvirus</taxon>
        <taxon>Maltschvirus maltsch</taxon>
    </lineage>
</organism>
<name>A0A6J5RJ51_9CAUD</name>
<gene>
    <name evidence="2" type="ORF">UFOVP1229_148</name>
</gene>
<evidence type="ECO:0000256" key="1">
    <source>
        <dbReference type="SAM" id="MobiDB-lite"/>
    </source>
</evidence>
<evidence type="ECO:0008006" key="3">
    <source>
        <dbReference type="Google" id="ProtNLM"/>
    </source>
</evidence>
<reference evidence="2" key="1">
    <citation type="submission" date="2020-05" db="EMBL/GenBank/DDBJ databases">
        <authorList>
            <person name="Chiriac C."/>
            <person name="Salcher M."/>
            <person name="Ghai R."/>
            <person name="Kavagutti S V."/>
        </authorList>
    </citation>
    <scope>NUCLEOTIDE SEQUENCE</scope>
</reference>
<accession>A0A6J5RJ51</accession>
<dbReference type="EMBL" id="LR797178">
    <property type="protein sequence ID" value="CAB4191804.1"/>
    <property type="molecule type" value="Genomic_DNA"/>
</dbReference>
<protein>
    <recommendedName>
        <fullName evidence="3">Helix-turn-helix domain-containing protein</fullName>
    </recommendedName>
</protein>
<evidence type="ECO:0000313" key="2">
    <source>
        <dbReference type="EMBL" id="CAB4191804.1"/>
    </source>
</evidence>
<feature type="region of interest" description="Disordered" evidence="1">
    <location>
        <begin position="64"/>
        <end position="90"/>
    </location>
</feature>
<proteinExistence type="predicted"/>
<sequence>MKKKPKPPEPGKLYTSAEVAESLGCHSRSVQRAARNYSIGQTVGRALAFTDTDIPKLRAVILRSPGNPNLGEGSNNGGGWPKGKPRSGETLQAVNEVIESLEDKAQQIPRNRRK</sequence>